<reference evidence="2" key="1">
    <citation type="submission" date="2021-02" db="EMBL/GenBank/DDBJ databases">
        <authorList>
            <person name="Nowell W R."/>
        </authorList>
    </citation>
    <scope>NUCLEOTIDE SEQUENCE</scope>
</reference>
<dbReference type="Proteomes" id="UP000663828">
    <property type="component" value="Unassembled WGS sequence"/>
</dbReference>
<evidence type="ECO:0000313" key="3">
    <source>
        <dbReference type="Proteomes" id="UP000663828"/>
    </source>
</evidence>
<protein>
    <recommendedName>
        <fullName evidence="1">Dynein heavy chain tail domain-containing protein</fullName>
    </recommendedName>
</protein>
<proteinExistence type="predicted"/>
<dbReference type="Pfam" id="PF08385">
    <property type="entry name" value="DHC_N1"/>
    <property type="match status" value="1"/>
</dbReference>
<dbReference type="EMBL" id="CAJNOR010015518">
    <property type="protein sequence ID" value="CAF1682486.1"/>
    <property type="molecule type" value="Genomic_DNA"/>
</dbReference>
<dbReference type="PANTHER" id="PTHR46532:SF15">
    <property type="entry name" value="CYTOPLASMIC DYNEIN 2 HEAVY CHAIN 1"/>
    <property type="match status" value="1"/>
</dbReference>
<dbReference type="PANTHER" id="PTHR46532">
    <property type="entry name" value="MALE FERTILITY FACTOR KL5"/>
    <property type="match status" value="1"/>
</dbReference>
<dbReference type="GO" id="GO:0045505">
    <property type="term" value="F:dynein intermediate chain binding"/>
    <property type="evidence" value="ECO:0007669"/>
    <property type="project" value="InterPro"/>
</dbReference>
<dbReference type="GO" id="GO:0051959">
    <property type="term" value="F:dynein light intermediate chain binding"/>
    <property type="evidence" value="ECO:0007669"/>
    <property type="project" value="InterPro"/>
</dbReference>
<dbReference type="GO" id="GO:0005858">
    <property type="term" value="C:axonemal dynein complex"/>
    <property type="evidence" value="ECO:0007669"/>
    <property type="project" value="TreeGrafter"/>
</dbReference>
<comment type="caution">
    <text evidence="2">The sequence shown here is derived from an EMBL/GenBank/DDBJ whole genome shotgun (WGS) entry which is preliminary data.</text>
</comment>
<feature type="domain" description="Dynein heavy chain tail" evidence="1">
    <location>
        <begin position="6"/>
        <end position="90"/>
    </location>
</feature>
<evidence type="ECO:0000259" key="1">
    <source>
        <dbReference type="Pfam" id="PF08385"/>
    </source>
</evidence>
<accession>A0A816H0R5</accession>
<feature type="non-terminal residue" evidence="2">
    <location>
        <position position="1"/>
    </location>
</feature>
<gene>
    <name evidence="2" type="ORF">XAT740_LOCUS60927</name>
</gene>
<organism evidence="2 3">
    <name type="scientific">Adineta ricciae</name>
    <name type="common">Rotifer</name>
    <dbReference type="NCBI Taxonomy" id="249248"/>
    <lineage>
        <taxon>Eukaryota</taxon>
        <taxon>Metazoa</taxon>
        <taxon>Spiralia</taxon>
        <taxon>Gnathifera</taxon>
        <taxon>Rotifera</taxon>
        <taxon>Eurotatoria</taxon>
        <taxon>Bdelloidea</taxon>
        <taxon>Adinetida</taxon>
        <taxon>Adinetidae</taxon>
        <taxon>Adineta</taxon>
    </lineage>
</organism>
<evidence type="ECO:0000313" key="2">
    <source>
        <dbReference type="EMBL" id="CAF1682486.1"/>
    </source>
</evidence>
<dbReference type="InterPro" id="IPR026983">
    <property type="entry name" value="DHC"/>
</dbReference>
<keyword evidence="3" id="KW-1185">Reference proteome</keyword>
<sequence length="400" mass="47091">MEIDSQDGKLRVLYGDRLMTLLNEIRQLSSLGYDVPSKIVKWIEVGKKFHQYGVELQAVAHFYNTIDSEMIPSQQPMMLDLAKNFERLVRDPKLSKSGSGDSSVRLTWENPEQLSRYLTTLRAAAEKLKTENLKLRRYHSTIQQIVCSLMNTDLLRERQKWEEQTKEIRKIMDDLVNEGYAPENMKSWRAFWDRQLYKALDLQYFIGLKALNENLPEIKLDLILGDSSPQYKLSESRDTESNMGEIKRTFYREMKRFLTFPLSYKGCRDSSSASKKKLVYETIVLRHTEDITACYQASHELFRRLERGLEQFQEWTVLGQVDIEELVEKYLLDVSDWEKNFRILKIRGQEVDKLPNEMRYDCFLVNTTPLKLTIENQIRRLNDSMLTHLKRSITRDAGSI</sequence>
<dbReference type="InterPro" id="IPR013594">
    <property type="entry name" value="Dynein_heavy_tail"/>
</dbReference>
<dbReference type="AlphaFoldDB" id="A0A816H0R5"/>
<name>A0A816H0R5_ADIRI</name>
<dbReference type="GO" id="GO:0007018">
    <property type="term" value="P:microtubule-based movement"/>
    <property type="evidence" value="ECO:0007669"/>
    <property type="project" value="InterPro"/>
</dbReference>